<dbReference type="AlphaFoldDB" id="A0A645ACA5"/>
<comment type="caution">
    <text evidence="1">The sequence shown here is derived from an EMBL/GenBank/DDBJ whole genome shotgun (WGS) entry which is preliminary data.</text>
</comment>
<protein>
    <submittedName>
        <fullName evidence="1">Uncharacterized protein</fullName>
    </submittedName>
</protein>
<sequence>MVHRRDKELLLKYVEDVTVLAVHGFRSGEAMTRVGVNERGDVISCVVREWMTLAQVELEQAVANHPAFPCDNQFQFGPNADFDARDEHGLGGFGCFAECDPAERQAGCGVEQVVERLAIDLTTQLLGLGRDRSGLNGGDGCPYRRRVMCSIHEESDQGVEAVIVNGRLGRLGIFLVHEDGFASGSGPAADIFTKFGDADARQGPRASWLLKGDHNVAVRGATRPRIVVVSRPPLCHLLGRNT</sequence>
<evidence type="ECO:0000313" key="1">
    <source>
        <dbReference type="EMBL" id="MPM50832.1"/>
    </source>
</evidence>
<dbReference type="EMBL" id="VSSQ01013148">
    <property type="protein sequence ID" value="MPM50832.1"/>
    <property type="molecule type" value="Genomic_DNA"/>
</dbReference>
<organism evidence="1">
    <name type="scientific">bioreactor metagenome</name>
    <dbReference type="NCBI Taxonomy" id="1076179"/>
    <lineage>
        <taxon>unclassified sequences</taxon>
        <taxon>metagenomes</taxon>
        <taxon>ecological metagenomes</taxon>
    </lineage>
</organism>
<reference evidence="1" key="1">
    <citation type="submission" date="2019-08" db="EMBL/GenBank/DDBJ databases">
        <authorList>
            <person name="Kucharzyk K."/>
            <person name="Murdoch R.W."/>
            <person name="Higgins S."/>
            <person name="Loffler F."/>
        </authorList>
    </citation>
    <scope>NUCLEOTIDE SEQUENCE</scope>
</reference>
<proteinExistence type="predicted"/>
<gene>
    <name evidence="1" type="ORF">SDC9_97576</name>
</gene>
<accession>A0A645ACA5</accession>
<name>A0A645ACA5_9ZZZZ</name>